<accession>A0A8H7SS20</accession>
<proteinExistence type="predicted"/>
<comment type="caution">
    <text evidence="3">The sequence shown here is derived from an EMBL/GenBank/DDBJ whole genome shotgun (WGS) entry which is preliminary data.</text>
</comment>
<keyword evidence="2" id="KW-0496">Mitochondrion</keyword>
<organism evidence="3 4">
    <name type="scientific">Thamnidium elegans</name>
    <dbReference type="NCBI Taxonomy" id="101142"/>
    <lineage>
        <taxon>Eukaryota</taxon>
        <taxon>Fungi</taxon>
        <taxon>Fungi incertae sedis</taxon>
        <taxon>Mucoromycota</taxon>
        <taxon>Mucoromycotina</taxon>
        <taxon>Mucoromycetes</taxon>
        <taxon>Mucorales</taxon>
        <taxon>Mucorineae</taxon>
        <taxon>Mucoraceae</taxon>
        <taxon>Thamnidium</taxon>
    </lineage>
</organism>
<dbReference type="Pfam" id="PF10356">
    <property type="entry name" value="RRG7"/>
    <property type="match status" value="2"/>
</dbReference>
<dbReference type="AlphaFoldDB" id="A0A8H7SS20"/>
<evidence type="ECO:0000313" key="4">
    <source>
        <dbReference type="Proteomes" id="UP000613177"/>
    </source>
</evidence>
<dbReference type="Gene3D" id="3.40.1350.10">
    <property type="match status" value="1"/>
</dbReference>
<name>A0A8H7SS20_9FUNG</name>
<dbReference type="InterPro" id="IPR018828">
    <property type="entry name" value="RRG7"/>
</dbReference>
<dbReference type="EMBL" id="JAEPRE010000036">
    <property type="protein sequence ID" value="KAG2235240.1"/>
    <property type="molecule type" value="Genomic_DNA"/>
</dbReference>
<dbReference type="PANTHER" id="PTHR28133:SF1">
    <property type="entry name" value="REQUIRED FOR RESPIRATORY GROWTH PROTEIN 7, MITOCHONDRIAL"/>
    <property type="match status" value="1"/>
</dbReference>
<reference evidence="3" key="1">
    <citation type="submission" date="2021-01" db="EMBL/GenBank/DDBJ databases">
        <title>Metabolic potential, ecology and presence of endohyphal bacteria is reflected in genomic diversity of Mucoromycotina.</title>
        <authorList>
            <person name="Muszewska A."/>
            <person name="Okrasinska A."/>
            <person name="Steczkiewicz K."/>
            <person name="Drgas O."/>
            <person name="Orlowska M."/>
            <person name="Perlinska-Lenart U."/>
            <person name="Aleksandrzak-Piekarczyk T."/>
            <person name="Szatraj K."/>
            <person name="Zielenkiewicz U."/>
            <person name="Pilsyk S."/>
            <person name="Malc E."/>
            <person name="Mieczkowski P."/>
            <person name="Kruszewska J.S."/>
            <person name="Biernat P."/>
            <person name="Pawlowska J."/>
        </authorList>
    </citation>
    <scope>NUCLEOTIDE SEQUENCE</scope>
    <source>
        <strain evidence="3">WA0000018081</strain>
    </source>
</reference>
<evidence type="ECO:0008006" key="5">
    <source>
        <dbReference type="Google" id="ProtNLM"/>
    </source>
</evidence>
<dbReference type="GO" id="GO:0005739">
    <property type="term" value="C:mitochondrion"/>
    <property type="evidence" value="ECO:0007669"/>
    <property type="project" value="UniProtKB-SubCell"/>
</dbReference>
<sequence length="187" mass="20760">MTTIHQIIRRLSTADKQSQLAQFLKQTDKDVTSTVYRGTLFELQTLTSLEKTTGMTLQHVGGKSDGGIDIRGRWFNDICIVIQCKNLKMGCTPDHIRQLMGTTVISSSKRTKTIGILSTISHRHFTRDVLSHFNASTVPLGLATVQDTTLKSLMFNRKAQAILKGLTITTQFDSQGNESVYIDIPSS</sequence>
<dbReference type="OrthoDB" id="20734at2759"/>
<evidence type="ECO:0000256" key="1">
    <source>
        <dbReference type="ARBA" id="ARBA00004173"/>
    </source>
</evidence>
<protein>
    <recommendedName>
        <fullName evidence="5">Restriction endonuclease type IV Mrr domain-containing protein</fullName>
    </recommendedName>
</protein>
<dbReference type="PANTHER" id="PTHR28133">
    <property type="entry name" value="REQUIRED FOR RESPIRATORY GROWTH PROTEIN 7, MITOCHONDRIAL"/>
    <property type="match status" value="1"/>
</dbReference>
<keyword evidence="4" id="KW-1185">Reference proteome</keyword>
<evidence type="ECO:0000256" key="2">
    <source>
        <dbReference type="ARBA" id="ARBA00023128"/>
    </source>
</evidence>
<dbReference type="Proteomes" id="UP000613177">
    <property type="component" value="Unassembled WGS sequence"/>
</dbReference>
<comment type="subcellular location">
    <subcellularLocation>
        <location evidence="1">Mitochondrion</location>
    </subcellularLocation>
</comment>
<gene>
    <name evidence="3" type="ORF">INT48_004707</name>
</gene>
<dbReference type="InterPro" id="IPR011856">
    <property type="entry name" value="tRNA_endonuc-like_dom_sf"/>
</dbReference>
<dbReference type="GO" id="GO:0003676">
    <property type="term" value="F:nucleic acid binding"/>
    <property type="evidence" value="ECO:0007669"/>
    <property type="project" value="InterPro"/>
</dbReference>
<evidence type="ECO:0000313" key="3">
    <source>
        <dbReference type="EMBL" id="KAG2235240.1"/>
    </source>
</evidence>